<dbReference type="AlphaFoldDB" id="A0A1G4BN01"/>
<feature type="compositionally biased region" description="Acidic residues" evidence="1">
    <location>
        <begin position="48"/>
        <end position="58"/>
    </location>
</feature>
<feature type="region of interest" description="Disordered" evidence="1">
    <location>
        <begin position="1"/>
        <end position="68"/>
    </location>
</feature>
<accession>A0A1G4BN01</accession>
<gene>
    <name evidence="2" type="ORF">CORC01_02072</name>
</gene>
<proteinExistence type="predicted"/>
<feature type="compositionally biased region" description="Basic and acidic residues" evidence="1">
    <location>
        <begin position="59"/>
        <end position="68"/>
    </location>
</feature>
<keyword evidence="3" id="KW-1185">Reference proteome</keyword>
<evidence type="ECO:0008006" key="4">
    <source>
        <dbReference type="Google" id="ProtNLM"/>
    </source>
</evidence>
<feature type="compositionally biased region" description="Low complexity" evidence="1">
    <location>
        <begin position="14"/>
        <end position="27"/>
    </location>
</feature>
<dbReference type="Gene3D" id="3.90.1200.10">
    <property type="match status" value="1"/>
</dbReference>
<dbReference type="STRING" id="1209926.A0A1G4BN01"/>
<protein>
    <recommendedName>
        <fullName evidence="4">Aminoglycoside phosphotransferase domain-containing protein</fullName>
    </recommendedName>
</protein>
<dbReference type="GeneID" id="34555234"/>
<evidence type="ECO:0000313" key="3">
    <source>
        <dbReference type="Proteomes" id="UP000176998"/>
    </source>
</evidence>
<sequence length="532" mass="57659">MSVAIQTQKESDCADGGDTGAARRGSGFASVKPSMVCDATDARPDPDPAVEDADDMENKDDKSKDNDDEKVAAFLERNGLHRSAVAAAHEFARARFPGCGVERAPFQGYCSYTLLLRPRPLGGGVGGGGGGGLVQFRPRRHGIDVDVCGEARGVLGAGIVPGVEELGVLAGLEKTVSRGGRGKDHGDRDGERNGESDGELCAYLLERVGGVSLTWFRGVSAGLGADPRASRRRLVADLAVVFADSWRGRREGFGSGDVVVGSGSGSKGRVGESMAWRLEIMESGLPPEFRDIVREVRRDLAEIEDLPWVVTHGDLVPDNVMVHPPRDEDEAWVRRRRRLGWGREERAGGLVGLIDWAEAEWLPFGVGMYGLEEVLGEDVVVVDGNTNVDCVGGGGGSSSSGATAATTTTTTMMTTRFEYYPEAASLRALFWDEVGRVVGDDEVIRRAKRAQFLGVLLWRGIAFDDGALGRVVDEERDWWDLQRLRVWAFEEGGLGLSRGKVEVEVVRGSGEQKKRDRRRLLKRLFAWIRGCC</sequence>
<dbReference type="RefSeq" id="XP_022479815.1">
    <property type="nucleotide sequence ID" value="XM_022613724.1"/>
</dbReference>
<dbReference type="SUPFAM" id="SSF56112">
    <property type="entry name" value="Protein kinase-like (PK-like)"/>
    <property type="match status" value="1"/>
</dbReference>
<organism evidence="2 3">
    <name type="scientific">Colletotrichum orchidophilum</name>
    <dbReference type="NCBI Taxonomy" id="1209926"/>
    <lineage>
        <taxon>Eukaryota</taxon>
        <taxon>Fungi</taxon>
        <taxon>Dikarya</taxon>
        <taxon>Ascomycota</taxon>
        <taxon>Pezizomycotina</taxon>
        <taxon>Sordariomycetes</taxon>
        <taxon>Hypocreomycetidae</taxon>
        <taxon>Glomerellales</taxon>
        <taxon>Glomerellaceae</taxon>
        <taxon>Colletotrichum</taxon>
    </lineage>
</organism>
<comment type="caution">
    <text evidence="2">The sequence shown here is derived from an EMBL/GenBank/DDBJ whole genome shotgun (WGS) entry which is preliminary data.</text>
</comment>
<dbReference type="OrthoDB" id="5598852at2759"/>
<name>A0A1G4BN01_9PEZI</name>
<dbReference type="InterPro" id="IPR011009">
    <property type="entry name" value="Kinase-like_dom_sf"/>
</dbReference>
<evidence type="ECO:0000313" key="2">
    <source>
        <dbReference type="EMBL" id="OHF02676.1"/>
    </source>
</evidence>
<dbReference type="EMBL" id="MJBS01000011">
    <property type="protein sequence ID" value="OHF02676.1"/>
    <property type="molecule type" value="Genomic_DNA"/>
</dbReference>
<reference evidence="2 3" key="1">
    <citation type="submission" date="2016-09" db="EMBL/GenBank/DDBJ databases">
        <authorList>
            <person name="Capua I."/>
            <person name="De Benedictis P."/>
            <person name="Joannis T."/>
            <person name="Lombin L.H."/>
            <person name="Cattoli G."/>
        </authorList>
    </citation>
    <scope>NUCLEOTIDE SEQUENCE [LARGE SCALE GENOMIC DNA]</scope>
    <source>
        <strain evidence="2 3">IMI 309357</strain>
    </source>
</reference>
<evidence type="ECO:0000256" key="1">
    <source>
        <dbReference type="SAM" id="MobiDB-lite"/>
    </source>
</evidence>
<dbReference type="Proteomes" id="UP000176998">
    <property type="component" value="Unassembled WGS sequence"/>
</dbReference>